<feature type="disulfide bond" evidence="11">
    <location>
        <begin position="484"/>
        <end position="520"/>
    </location>
</feature>
<dbReference type="Gene3D" id="1.50.10.10">
    <property type="match status" value="3"/>
</dbReference>
<dbReference type="GO" id="GO:0005768">
    <property type="term" value="C:endosome"/>
    <property type="evidence" value="ECO:0007669"/>
    <property type="project" value="TreeGrafter"/>
</dbReference>
<feature type="compositionally biased region" description="Gly residues" evidence="13">
    <location>
        <begin position="795"/>
        <end position="804"/>
    </location>
</feature>
<dbReference type="EMBL" id="BMAR01000034">
    <property type="protein sequence ID" value="GFR50049.1"/>
    <property type="molecule type" value="Genomic_DNA"/>
</dbReference>
<dbReference type="InterPro" id="IPR012341">
    <property type="entry name" value="6hp_glycosidase-like_sf"/>
</dbReference>
<comment type="caution">
    <text evidence="15">The sequence shown here is derived from an EMBL/GenBank/DDBJ whole genome shotgun (WGS) entry which is preliminary data.</text>
</comment>
<feature type="transmembrane region" description="Helical" evidence="14">
    <location>
        <begin position="21"/>
        <end position="39"/>
    </location>
</feature>
<evidence type="ECO:0000256" key="11">
    <source>
        <dbReference type="PIRSR" id="PIRSR601382-3"/>
    </source>
</evidence>
<keyword evidence="7 11" id="KW-1015">Disulfide bond</keyword>
<evidence type="ECO:0000256" key="2">
    <source>
        <dbReference type="ARBA" id="ARBA00004922"/>
    </source>
</evidence>
<evidence type="ECO:0000256" key="3">
    <source>
        <dbReference type="ARBA" id="ARBA00007658"/>
    </source>
</evidence>
<evidence type="ECO:0000313" key="16">
    <source>
        <dbReference type="Proteomes" id="UP001054857"/>
    </source>
</evidence>
<comment type="pathway">
    <text evidence="2">Protein modification; protein glycosylation.</text>
</comment>
<accession>A0AAD3DZV2</accession>
<dbReference type="Proteomes" id="UP001054857">
    <property type="component" value="Unassembled WGS sequence"/>
</dbReference>
<feature type="region of interest" description="Disordered" evidence="13">
    <location>
        <begin position="789"/>
        <end position="817"/>
    </location>
</feature>
<evidence type="ECO:0000256" key="6">
    <source>
        <dbReference type="ARBA" id="ARBA00022837"/>
    </source>
</evidence>
<dbReference type="GO" id="GO:0005975">
    <property type="term" value="P:carbohydrate metabolic process"/>
    <property type="evidence" value="ECO:0007669"/>
    <property type="project" value="InterPro"/>
</dbReference>
<dbReference type="EC" id="3.2.1.-" evidence="12"/>
<evidence type="ECO:0000256" key="1">
    <source>
        <dbReference type="ARBA" id="ARBA00001913"/>
    </source>
</evidence>
<dbReference type="InterPro" id="IPR050749">
    <property type="entry name" value="Glycosyl_Hydrolase_47"/>
</dbReference>
<dbReference type="GO" id="GO:0004571">
    <property type="term" value="F:mannosyl-oligosaccharide 1,2-alpha-mannosidase activity"/>
    <property type="evidence" value="ECO:0007669"/>
    <property type="project" value="UniProtKB-EC"/>
</dbReference>
<feature type="binding site" evidence="10">
    <location>
        <position position="769"/>
    </location>
    <ligand>
        <name>Ca(2+)</name>
        <dbReference type="ChEBI" id="CHEBI:29108"/>
    </ligand>
</feature>
<dbReference type="Pfam" id="PF01532">
    <property type="entry name" value="Glyco_hydro_47"/>
    <property type="match status" value="1"/>
</dbReference>
<feature type="compositionally biased region" description="Gly residues" evidence="13">
    <location>
        <begin position="362"/>
        <end position="374"/>
    </location>
</feature>
<dbReference type="GO" id="GO:0005783">
    <property type="term" value="C:endoplasmic reticulum"/>
    <property type="evidence" value="ECO:0007669"/>
    <property type="project" value="TreeGrafter"/>
</dbReference>
<dbReference type="GO" id="GO:0005802">
    <property type="term" value="C:trans-Golgi network"/>
    <property type="evidence" value="ECO:0007669"/>
    <property type="project" value="TreeGrafter"/>
</dbReference>
<keyword evidence="14" id="KW-0472">Membrane</keyword>
<reference evidence="15 16" key="1">
    <citation type="journal article" date="2021" name="Sci. Rep.">
        <title>Genome sequencing of the multicellular alga Astrephomene provides insights into convergent evolution of germ-soma differentiation.</title>
        <authorList>
            <person name="Yamashita S."/>
            <person name="Yamamoto K."/>
            <person name="Matsuzaki R."/>
            <person name="Suzuki S."/>
            <person name="Yamaguchi H."/>
            <person name="Hirooka S."/>
            <person name="Minakuchi Y."/>
            <person name="Miyagishima S."/>
            <person name="Kawachi M."/>
            <person name="Toyoda A."/>
            <person name="Nozaki H."/>
        </authorList>
    </citation>
    <scope>NUCLEOTIDE SEQUENCE [LARGE SCALE GENOMIC DNA]</scope>
    <source>
        <strain evidence="15 16">NIES-4017</strain>
    </source>
</reference>
<keyword evidence="5 12" id="KW-0378">Hydrolase</keyword>
<keyword evidence="14" id="KW-1133">Transmembrane helix</keyword>
<evidence type="ECO:0000256" key="10">
    <source>
        <dbReference type="PIRSR" id="PIRSR601382-2"/>
    </source>
</evidence>
<dbReference type="InterPro" id="IPR001382">
    <property type="entry name" value="Glyco_hydro_47"/>
</dbReference>
<sequence>MWSASAKTGRSASQRLLSTRIVRLCILIVGSLALLTYVWKVTFSFPDILASHGDEQLLRQRRFLTASGSSSGIPVAAQRSLAPSQPTQSPQLVPEPQRPLRQLPYTDQKYRLWNLTDPDTSPRCAASKICDGNYDCGPDGLGCVTDAAGRREFIRKAAKWTWEGYRKYAWGHDELNAVNRSSYDWLHLGLTIVDSLDTLQLLGLEAEYEEARHWVLNNLDSSPQGPVSVFETIIRVLGGLLSAFARSGDQALLGKALEFGDRLLPAFNTTTGAAQPQFELRTRGANESHYRAHMELTCVAEVGTLSLEFSSLSRFTGRPEFRQLGVRSWQLLGGLPSLDGLLCIDLQTTRDSSSSGSTGDSGSSGAGGGGGGGAIDSTRGGSNGTAAVAADGGERLSCRSQHYGFGPAADSAYEYMLKQWILSNGRDGVCLDMYTAALRGMRRHLLREVWAGPELGSQWMVAERQGPREEKFAVTTLMLDHLTCFLPGTLALGHMYRINSAAGPEDDDDLTLAVKLAKTCYEMYRQSASGVAFDAVLLIPDYSSLQSNTGSLNDSQHAVKERWMPGDEVRHPASSPLQPSTVNAFGGGAAAAGSGGGSSGEQRGPQGGVMQGHGATNGVSHRRRLLQQGGQQGQGQQPHEGQQQGGLQQQPQVQQQQPAAGRPRLKHVFQPQRPESKLRPEVVESLFYLWRATGDPIYREWGWNMFRALERWCRVESGGYQGLAFVDKVPPPGADRQESFWLAETLKYFYLLFSDDPDEVPLDEFVFNTEAHPLPIWGSPADTRLRQALRTQPAGGRGAGGGRAPGLHRGQQQQPAS</sequence>
<dbReference type="AlphaFoldDB" id="A0AAD3DZV2"/>
<dbReference type="PANTHER" id="PTHR11742:SF55">
    <property type="entry name" value="ENDOPLASMIC RETICULUM MANNOSYL-OLIGOSACCHARIDE 1,2-ALPHA-MANNOSIDASE"/>
    <property type="match status" value="1"/>
</dbReference>
<evidence type="ECO:0000256" key="12">
    <source>
        <dbReference type="RuleBase" id="RU361193"/>
    </source>
</evidence>
<keyword evidence="4 10" id="KW-0479">Metal-binding</keyword>
<evidence type="ECO:0000256" key="5">
    <source>
        <dbReference type="ARBA" id="ARBA00022801"/>
    </source>
</evidence>
<feature type="region of interest" description="Disordered" evidence="13">
    <location>
        <begin position="566"/>
        <end position="663"/>
    </location>
</feature>
<keyword evidence="12" id="KW-0326">Glycosidase</keyword>
<evidence type="ECO:0000256" key="14">
    <source>
        <dbReference type="SAM" id="Phobius"/>
    </source>
</evidence>
<feature type="compositionally biased region" description="Low complexity" evidence="13">
    <location>
        <begin position="350"/>
        <end position="361"/>
    </location>
</feature>
<dbReference type="GO" id="GO:0005509">
    <property type="term" value="F:calcium ion binding"/>
    <property type="evidence" value="ECO:0007669"/>
    <property type="project" value="InterPro"/>
</dbReference>
<keyword evidence="16" id="KW-1185">Reference proteome</keyword>
<keyword evidence="14" id="KW-0812">Transmembrane</keyword>
<feature type="region of interest" description="Disordered" evidence="13">
    <location>
        <begin position="75"/>
        <end position="98"/>
    </location>
</feature>
<dbReference type="PRINTS" id="PR00747">
    <property type="entry name" value="GLYHDRLASE47"/>
</dbReference>
<evidence type="ECO:0000256" key="7">
    <source>
        <dbReference type="ARBA" id="ARBA00023157"/>
    </source>
</evidence>
<gene>
    <name evidence="15" type="ORF">Agub_g12100</name>
</gene>
<organism evidence="15 16">
    <name type="scientific">Astrephomene gubernaculifera</name>
    <dbReference type="NCBI Taxonomy" id="47775"/>
    <lineage>
        <taxon>Eukaryota</taxon>
        <taxon>Viridiplantae</taxon>
        <taxon>Chlorophyta</taxon>
        <taxon>core chlorophytes</taxon>
        <taxon>Chlorophyceae</taxon>
        <taxon>CS clade</taxon>
        <taxon>Chlamydomonadales</taxon>
        <taxon>Astrephomenaceae</taxon>
        <taxon>Astrephomene</taxon>
    </lineage>
</organism>
<dbReference type="SUPFAM" id="SSF48225">
    <property type="entry name" value="Seven-hairpin glycosidases"/>
    <property type="match status" value="1"/>
</dbReference>
<feature type="region of interest" description="Disordered" evidence="13">
    <location>
        <begin position="350"/>
        <end position="386"/>
    </location>
</feature>
<evidence type="ECO:0000256" key="9">
    <source>
        <dbReference type="ARBA" id="ARBA00048605"/>
    </source>
</evidence>
<evidence type="ECO:0000256" key="13">
    <source>
        <dbReference type="SAM" id="MobiDB-lite"/>
    </source>
</evidence>
<comment type="catalytic activity">
    <reaction evidence="9">
        <text>N(4)-(alpha-D-Man-(1-&gt;2)-alpha-D-Man-(1-&gt;2)-alpha-D-Man-(1-&gt;3)-[alpha-D-Man-(1-&gt;2)-alpha-D-Man-(1-&gt;3)-[alpha-D-Man-(1-&gt;2)-alpha-D-Man-(1-&gt;6)]-alpha-D-Man-(1-&gt;6)]-beta-D-Man-(1-&gt;4)-beta-D-GlcNAc-(1-&gt;4)-beta-D-GlcNAc)-L-asparaginyl-[protein] (N-glucan mannose isomer 9A1,2,3B1,2,3) + 4 H2O = N(4)-(alpha-D-Man-(1-&gt;3)-[alpha-D-Man-(1-&gt;3)-[alpha-D-Man-(1-&gt;6)]-alpha-D-Man-(1-&gt;6)]-beta-D-Man-(1-&gt;4)-beta-D-GlcNAc-(1-&gt;4)-beta-D-GlcNAc)-L-asparaginyl-[protein] (N-glucan mannose isomer 5A1,2) + 4 beta-D-mannose</text>
        <dbReference type="Rhea" id="RHEA:56008"/>
        <dbReference type="Rhea" id="RHEA-COMP:14356"/>
        <dbReference type="Rhea" id="RHEA-COMP:14367"/>
        <dbReference type="ChEBI" id="CHEBI:15377"/>
        <dbReference type="ChEBI" id="CHEBI:28563"/>
        <dbReference type="ChEBI" id="CHEBI:59087"/>
        <dbReference type="ChEBI" id="CHEBI:139493"/>
        <dbReference type="EC" id="3.2.1.113"/>
    </reaction>
</comment>
<feature type="compositionally biased region" description="Gly residues" evidence="13">
    <location>
        <begin position="585"/>
        <end position="611"/>
    </location>
</feature>
<dbReference type="InterPro" id="IPR036026">
    <property type="entry name" value="Seven-hairpin_glycosidases"/>
</dbReference>
<dbReference type="GO" id="GO:0016020">
    <property type="term" value="C:membrane"/>
    <property type="evidence" value="ECO:0007669"/>
    <property type="project" value="InterPro"/>
</dbReference>
<comment type="cofactor">
    <cofactor evidence="1 10">
        <name>Ca(2+)</name>
        <dbReference type="ChEBI" id="CHEBI:29108"/>
    </cofactor>
</comment>
<protein>
    <recommendedName>
        <fullName evidence="12">alpha-1,2-Mannosidase</fullName>
        <ecNumber evidence="12">3.2.1.-</ecNumber>
    </recommendedName>
</protein>
<comment type="catalytic activity">
    <reaction evidence="8">
        <text>N(4)-(alpha-D-Man-(1-&gt;2)-alpha-D-Man-(1-&gt;2)-alpha-D-Man-(1-&gt;3)-[alpha-D-Man-(1-&gt;3)-[alpha-D-Man-(1-&gt;2)-alpha-D-Man-(1-&gt;6)]-alpha-D-Man-(1-&gt;6)]-beta-D-Man-(1-&gt;4)-beta-D-GlcNAc-(1-&gt;4)-beta-D-GlcNAc)-L-asparaginyl-[protein] (N-glucan mannose isomer 8A1,2,3B1,3) + 3 H2O = N(4)-(alpha-D-Man-(1-&gt;3)-[alpha-D-Man-(1-&gt;3)-[alpha-D-Man-(1-&gt;6)]-alpha-D-Man-(1-&gt;6)]-beta-D-Man-(1-&gt;4)-beta-D-GlcNAc-(1-&gt;4)-beta-D-GlcNAc)-L-asparaginyl-[protein] (N-glucan mannose isomer 5A1,2) + 3 beta-D-mannose</text>
        <dbReference type="Rhea" id="RHEA:56028"/>
        <dbReference type="Rhea" id="RHEA-COMP:14358"/>
        <dbReference type="Rhea" id="RHEA-COMP:14367"/>
        <dbReference type="ChEBI" id="CHEBI:15377"/>
        <dbReference type="ChEBI" id="CHEBI:28563"/>
        <dbReference type="ChEBI" id="CHEBI:59087"/>
        <dbReference type="ChEBI" id="CHEBI:60628"/>
        <dbReference type="EC" id="3.2.1.113"/>
    </reaction>
</comment>
<feature type="compositionally biased region" description="Low complexity" evidence="13">
    <location>
        <begin position="626"/>
        <end position="658"/>
    </location>
</feature>
<evidence type="ECO:0000313" key="15">
    <source>
        <dbReference type="EMBL" id="GFR50049.1"/>
    </source>
</evidence>
<dbReference type="PANTHER" id="PTHR11742">
    <property type="entry name" value="MANNOSYL-OLIGOSACCHARIDE ALPHA-1,2-MANNOSIDASE-RELATED"/>
    <property type="match status" value="1"/>
</dbReference>
<comment type="similarity">
    <text evidence="3 12">Belongs to the glycosyl hydrolase 47 family.</text>
</comment>
<proteinExistence type="inferred from homology"/>
<evidence type="ECO:0000256" key="4">
    <source>
        <dbReference type="ARBA" id="ARBA00022723"/>
    </source>
</evidence>
<name>A0AAD3DZV2_9CHLO</name>
<evidence type="ECO:0000256" key="8">
    <source>
        <dbReference type="ARBA" id="ARBA00047669"/>
    </source>
</evidence>
<keyword evidence="6 10" id="KW-0106">Calcium</keyword>
<feature type="compositionally biased region" description="Polar residues" evidence="13">
    <location>
        <begin position="81"/>
        <end position="91"/>
    </location>
</feature>